<evidence type="ECO:0000256" key="4">
    <source>
        <dbReference type="ARBA" id="ARBA00023288"/>
    </source>
</evidence>
<comment type="caution">
    <text evidence="7">The sequence shown here is derived from an EMBL/GenBank/DDBJ whole genome shotgun (WGS) entry which is preliminary data.</text>
</comment>
<evidence type="ECO:0000256" key="6">
    <source>
        <dbReference type="RuleBase" id="RU004384"/>
    </source>
</evidence>
<dbReference type="OrthoDB" id="6738456at2759"/>
<feature type="lipid moiety-binding region" description="Phosphatidylserine amidated glycine; alternate" evidence="5">
    <location>
        <position position="134"/>
    </location>
</feature>
<sequence>MSSSGETLSLTKPIDSLPFKEQYTFERRQQMSQKEKQKKHPDGSVFVLVVCERSAASKLPPLPKNRYKVDENTTIAKFMVSIRDRLTLKEDESLFFFVNDTIPASMTTFGELQSKFLNEDGFLYVQYQEESVYGC</sequence>
<dbReference type="InterPro" id="IPR029071">
    <property type="entry name" value="Ubiquitin-like_domsf"/>
</dbReference>
<dbReference type="GO" id="GO:0006914">
    <property type="term" value="P:autophagy"/>
    <property type="evidence" value="ECO:0007669"/>
    <property type="project" value="UniProtKB-KW"/>
</dbReference>
<keyword evidence="3" id="KW-0472">Membrane</keyword>
<keyword evidence="4 5" id="KW-0449">Lipoprotein</keyword>
<dbReference type="SUPFAM" id="SSF54236">
    <property type="entry name" value="Ubiquitin-like"/>
    <property type="match status" value="1"/>
</dbReference>
<comment type="subcellular location">
    <subcellularLocation>
        <location evidence="1">Membrane</location>
    </subcellularLocation>
</comment>
<accession>A0A4U5P0X9</accession>
<evidence type="ECO:0000313" key="8">
    <source>
        <dbReference type="Proteomes" id="UP000298663"/>
    </source>
</evidence>
<keyword evidence="8" id="KW-1185">Reference proteome</keyword>
<protein>
    <recommendedName>
        <fullName evidence="9">Autophagy-related protein</fullName>
    </recommendedName>
</protein>
<name>A0A4U5P0X9_STECR</name>
<dbReference type="EMBL" id="AZBU02000003">
    <property type="protein sequence ID" value="TKR89361.1"/>
    <property type="molecule type" value="Genomic_DNA"/>
</dbReference>
<evidence type="ECO:0000256" key="2">
    <source>
        <dbReference type="ARBA" id="ARBA00007293"/>
    </source>
</evidence>
<dbReference type="STRING" id="34508.A0A4U5P0X9"/>
<keyword evidence="6" id="KW-0072">Autophagy</keyword>
<gene>
    <name evidence="7" type="ORF">L596_013477</name>
</gene>
<comment type="similarity">
    <text evidence="2 6">Belongs to the ATG8 family.</text>
</comment>
<evidence type="ECO:0000256" key="1">
    <source>
        <dbReference type="ARBA" id="ARBA00004370"/>
    </source>
</evidence>
<dbReference type="InterPro" id="IPR004241">
    <property type="entry name" value="Atg8-like"/>
</dbReference>
<dbReference type="Proteomes" id="UP000298663">
    <property type="component" value="Unassembled WGS sequence"/>
</dbReference>
<dbReference type="GO" id="GO:0016020">
    <property type="term" value="C:membrane"/>
    <property type="evidence" value="ECO:0007669"/>
    <property type="project" value="UniProtKB-SubCell"/>
</dbReference>
<dbReference type="AlphaFoldDB" id="A0A4U5P0X9"/>
<evidence type="ECO:0008006" key="9">
    <source>
        <dbReference type="Google" id="ProtNLM"/>
    </source>
</evidence>
<reference evidence="7 8" key="1">
    <citation type="journal article" date="2015" name="Genome Biol.">
        <title>Comparative genomics of Steinernema reveals deeply conserved gene regulatory networks.</title>
        <authorList>
            <person name="Dillman A.R."/>
            <person name="Macchietto M."/>
            <person name="Porter C.F."/>
            <person name="Rogers A."/>
            <person name="Williams B."/>
            <person name="Antoshechkin I."/>
            <person name="Lee M.M."/>
            <person name="Goodwin Z."/>
            <person name="Lu X."/>
            <person name="Lewis E.E."/>
            <person name="Goodrich-Blair H."/>
            <person name="Stock S.P."/>
            <person name="Adams B.J."/>
            <person name="Sternberg P.W."/>
            <person name="Mortazavi A."/>
        </authorList>
    </citation>
    <scope>NUCLEOTIDE SEQUENCE [LARGE SCALE GENOMIC DNA]</scope>
    <source>
        <strain evidence="7 8">ALL</strain>
    </source>
</reference>
<dbReference type="Gene3D" id="3.10.20.90">
    <property type="entry name" value="Phosphatidylinositol 3-kinase Catalytic Subunit, Chain A, domain 1"/>
    <property type="match status" value="1"/>
</dbReference>
<dbReference type="PANTHER" id="PTHR10969">
    <property type="entry name" value="MICROTUBULE-ASSOCIATED PROTEINS 1A/1B LIGHT CHAIN 3-RELATED"/>
    <property type="match status" value="1"/>
</dbReference>
<dbReference type="Pfam" id="PF02991">
    <property type="entry name" value="ATG8"/>
    <property type="match status" value="1"/>
</dbReference>
<evidence type="ECO:0000313" key="7">
    <source>
        <dbReference type="EMBL" id="TKR89361.1"/>
    </source>
</evidence>
<proteinExistence type="inferred from homology"/>
<reference evidence="7 8" key="2">
    <citation type="journal article" date="2019" name="G3 (Bethesda)">
        <title>Hybrid Assembly of the Genome of the Entomopathogenic Nematode Steinernema carpocapsae Identifies the X-Chromosome.</title>
        <authorList>
            <person name="Serra L."/>
            <person name="Macchietto M."/>
            <person name="Macias-Munoz A."/>
            <person name="McGill C.J."/>
            <person name="Rodriguez I.M."/>
            <person name="Rodriguez B."/>
            <person name="Murad R."/>
            <person name="Mortazavi A."/>
        </authorList>
    </citation>
    <scope>NUCLEOTIDE SEQUENCE [LARGE SCALE GENOMIC DNA]</scope>
    <source>
        <strain evidence="7 8">ALL</strain>
    </source>
</reference>
<evidence type="ECO:0000256" key="5">
    <source>
        <dbReference type="PIRSR" id="PIRSR604241-50"/>
    </source>
</evidence>
<organism evidence="7 8">
    <name type="scientific">Steinernema carpocapsae</name>
    <name type="common">Entomopathogenic nematode</name>
    <dbReference type="NCBI Taxonomy" id="34508"/>
    <lineage>
        <taxon>Eukaryota</taxon>
        <taxon>Metazoa</taxon>
        <taxon>Ecdysozoa</taxon>
        <taxon>Nematoda</taxon>
        <taxon>Chromadorea</taxon>
        <taxon>Rhabditida</taxon>
        <taxon>Tylenchina</taxon>
        <taxon>Panagrolaimomorpha</taxon>
        <taxon>Strongyloidoidea</taxon>
        <taxon>Steinernematidae</taxon>
        <taxon>Steinernema</taxon>
    </lineage>
</organism>
<evidence type="ECO:0000256" key="3">
    <source>
        <dbReference type="ARBA" id="ARBA00023136"/>
    </source>
</evidence>